<protein>
    <submittedName>
        <fullName evidence="1">Uncharacterized protein</fullName>
    </submittedName>
</protein>
<evidence type="ECO:0000313" key="2">
    <source>
        <dbReference type="Proteomes" id="UP000770661"/>
    </source>
</evidence>
<gene>
    <name evidence="1" type="ORF">GWK47_052301</name>
</gene>
<sequence>MPIATPPYTVTWLLPTSSSVTPLLVSPLPSPPRLRQSPLYPILILLSSPDREVSVIVWSLRRSSTSPHEEPSAGVRGGRAAAAVAPYATCGRYHLGQRTIPALPELVWACAPSLTFVTNMLPAITGTITE</sequence>
<dbReference type="AlphaFoldDB" id="A0A8J4YBX9"/>
<proteinExistence type="predicted"/>
<reference evidence="1" key="1">
    <citation type="submission" date="2020-07" db="EMBL/GenBank/DDBJ databases">
        <title>The High-quality genome of the commercially important snow crab, Chionoecetes opilio.</title>
        <authorList>
            <person name="Jeong J.-H."/>
            <person name="Ryu S."/>
        </authorList>
    </citation>
    <scope>NUCLEOTIDE SEQUENCE</scope>
    <source>
        <strain evidence="1">MADBK_172401_WGS</strain>
        <tissue evidence="1">Digestive gland</tissue>
    </source>
</reference>
<name>A0A8J4YBX9_CHIOP</name>
<accession>A0A8J4YBX9</accession>
<dbReference type="EMBL" id="JACEEZ010015899">
    <property type="protein sequence ID" value="KAG0718520.1"/>
    <property type="molecule type" value="Genomic_DNA"/>
</dbReference>
<dbReference type="Proteomes" id="UP000770661">
    <property type="component" value="Unassembled WGS sequence"/>
</dbReference>
<keyword evidence="2" id="KW-1185">Reference proteome</keyword>
<comment type="caution">
    <text evidence="1">The sequence shown here is derived from an EMBL/GenBank/DDBJ whole genome shotgun (WGS) entry which is preliminary data.</text>
</comment>
<evidence type="ECO:0000313" key="1">
    <source>
        <dbReference type="EMBL" id="KAG0718520.1"/>
    </source>
</evidence>
<organism evidence="1 2">
    <name type="scientific">Chionoecetes opilio</name>
    <name type="common">Atlantic snow crab</name>
    <name type="synonym">Cancer opilio</name>
    <dbReference type="NCBI Taxonomy" id="41210"/>
    <lineage>
        <taxon>Eukaryota</taxon>
        <taxon>Metazoa</taxon>
        <taxon>Ecdysozoa</taxon>
        <taxon>Arthropoda</taxon>
        <taxon>Crustacea</taxon>
        <taxon>Multicrustacea</taxon>
        <taxon>Malacostraca</taxon>
        <taxon>Eumalacostraca</taxon>
        <taxon>Eucarida</taxon>
        <taxon>Decapoda</taxon>
        <taxon>Pleocyemata</taxon>
        <taxon>Brachyura</taxon>
        <taxon>Eubrachyura</taxon>
        <taxon>Majoidea</taxon>
        <taxon>Majidae</taxon>
        <taxon>Chionoecetes</taxon>
    </lineage>
</organism>